<evidence type="ECO:0000313" key="1">
    <source>
        <dbReference type="EMBL" id="KAK0461789.1"/>
    </source>
</evidence>
<proteinExistence type="predicted"/>
<gene>
    <name evidence="1" type="ORF">EV420DRAFT_1266488</name>
</gene>
<dbReference type="SUPFAM" id="SSF53590">
    <property type="entry name" value="Nucleoside hydrolase"/>
    <property type="match status" value="1"/>
</dbReference>
<dbReference type="PANTHER" id="PTHR43264">
    <property type="match status" value="1"/>
</dbReference>
<sequence length="302" mass="32919">SDAAALPLASTLPCTKLLAVQVNYPSSYSILTASTILTYYSHADVPIGAIRPFNDSIFTDTHYYQYGDYASKVQHHWNASLTDADDAWDPVDLYRKVLSEQDDRSVIIASIGFFDNLSGLLNSTADRYPRLDGPELVASKVNELVIMGGAYPSGWEYNFGGGSPALTAHVISTWPGKMTFSGSYLGGNITSAAPLSVQAPSTDPVAAAYKWYIGYNIPFYSWDPITLLYAIQGLDNFFEYGNSYGYNSVNASDGSNAWVNDTSVTNQHWIVLKDGVTNTTLGSVLDNLYLSGAFRTWVNNVA</sequence>
<organism evidence="1 2">
    <name type="scientific">Armillaria tabescens</name>
    <name type="common">Ringless honey mushroom</name>
    <name type="synonym">Agaricus tabescens</name>
    <dbReference type="NCBI Taxonomy" id="1929756"/>
    <lineage>
        <taxon>Eukaryota</taxon>
        <taxon>Fungi</taxon>
        <taxon>Dikarya</taxon>
        <taxon>Basidiomycota</taxon>
        <taxon>Agaricomycotina</taxon>
        <taxon>Agaricomycetes</taxon>
        <taxon>Agaricomycetidae</taxon>
        <taxon>Agaricales</taxon>
        <taxon>Marasmiineae</taxon>
        <taxon>Physalacriaceae</taxon>
        <taxon>Desarmillaria</taxon>
    </lineage>
</organism>
<comment type="caution">
    <text evidence="1">The sequence shown here is derived from an EMBL/GenBank/DDBJ whole genome shotgun (WGS) entry which is preliminary data.</text>
</comment>
<accession>A0AA39TRX0</accession>
<dbReference type="EMBL" id="JAUEPS010000010">
    <property type="protein sequence ID" value="KAK0461789.1"/>
    <property type="molecule type" value="Genomic_DNA"/>
</dbReference>
<keyword evidence="2" id="KW-1185">Reference proteome</keyword>
<dbReference type="AlphaFoldDB" id="A0AA39TRX0"/>
<dbReference type="InterPro" id="IPR036452">
    <property type="entry name" value="Ribo_hydro-like"/>
</dbReference>
<name>A0AA39TRX0_ARMTA</name>
<protein>
    <recommendedName>
        <fullName evidence="3">Inosine/uridine-preferring nucleoside hydrolase domain-containing protein</fullName>
    </recommendedName>
</protein>
<dbReference type="PANTHER" id="PTHR43264:SF1">
    <property type="entry name" value="INOSINE_URIDINE-PREFERRING NUCLEOSIDE HYDROLASE DOMAIN-CONTAINING PROTEIN"/>
    <property type="match status" value="1"/>
</dbReference>
<dbReference type="GO" id="GO:0016799">
    <property type="term" value="F:hydrolase activity, hydrolyzing N-glycosyl compounds"/>
    <property type="evidence" value="ECO:0007669"/>
    <property type="project" value="InterPro"/>
</dbReference>
<dbReference type="Gene3D" id="3.90.245.10">
    <property type="entry name" value="Ribonucleoside hydrolase-like"/>
    <property type="match status" value="1"/>
</dbReference>
<dbReference type="Proteomes" id="UP001175211">
    <property type="component" value="Unassembled WGS sequence"/>
</dbReference>
<evidence type="ECO:0008006" key="3">
    <source>
        <dbReference type="Google" id="ProtNLM"/>
    </source>
</evidence>
<reference evidence="1" key="1">
    <citation type="submission" date="2023-06" db="EMBL/GenBank/DDBJ databases">
        <authorList>
            <consortium name="Lawrence Berkeley National Laboratory"/>
            <person name="Ahrendt S."/>
            <person name="Sahu N."/>
            <person name="Indic B."/>
            <person name="Wong-Bajracharya J."/>
            <person name="Merenyi Z."/>
            <person name="Ke H.-M."/>
            <person name="Monk M."/>
            <person name="Kocsube S."/>
            <person name="Drula E."/>
            <person name="Lipzen A."/>
            <person name="Balint B."/>
            <person name="Henrissat B."/>
            <person name="Andreopoulos B."/>
            <person name="Martin F.M."/>
            <person name="Harder C.B."/>
            <person name="Rigling D."/>
            <person name="Ford K.L."/>
            <person name="Foster G.D."/>
            <person name="Pangilinan J."/>
            <person name="Papanicolaou A."/>
            <person name="Barry K."/>
            <person name="LaButti K."/>
            <person name="Viragh M."/>
            <person name="Koriabine M."/>
            <person name="Yan M."/>
            <person name="Riley R."/>
            <person name="Champramary S."/>
            <person name="Plett K.L."/>
            <person name="Tsai I.J."/>
            <person name="Slot J."/>
            <person name="Sipos G."/>
            <person name="Plett J."/>
            <person name="Nagy L.G."/>
            <person name="Grigoriev I.V."/>
        </authorList>
    </citation>
    <scope>NUCLEOTIDE SEQUENCE</scope>
    <source>
        <strain evidence="1">CCBAS 213</strain>
    </source>
</reference>
<dbReference type="GeneID" id="85350881"/>
<feature type="non-terminal residue" evidence="1">
    <location>
        <position position="302"/>
    </location>
</feature>
<dbReference type="RefSeq" id="XP_060333527.1">
    <property type="nucleotide sequence ID" value="XM_060467333.1"/>
</dbReference>
<evidence type="ECO:0000313" key="2">
    <source>
        <dbReference type="Proteomes" id="UP001175211"/>
    </source>
</evidence>